<dbReference type="Proteomes" id="UP001357452">
    <property type="component" value="Unassembled WGS sequence"/>
</dbReference>
<reference evidence="1 2" key="1">
    <citation type="submission" date="2024-01" db="EMBL/GenBank/DDBJ databases">
        <title>Niabella digestum sp. nov., isolated from waste digestion system.</title>
        <authorList>
            <person name="Zhang L."/>
        </authorList>
    </citation>
    <scope>NUCLEOTIDE SEQUENCE [LARGE SCALE GENOMIC DNA]</scope>
    <source>
        <strain evidence="1 2">A18</strain>
    </source>
</reference>
<protein>
    <submittedName>
        <fullName evidence="1">Uncharacterized protein</fullName>
    </submittedName>
</protein>
<gene>
    <name evidence="1" type="ORF">V2H41_00700</name>
</gene>
<dbReference type="EMBL" id="JAZGLY010000001">
    <property type="protein sequence ID" value="MEE6185779.1"/>
    <property type="molecule type" value="Genomic_DNA"/>
</dbReference>
<keyword evidence="2" id="KW-1185">Reference proteome</keyword>
<organism evidence="1 2">
    <name type="scientific">Niabella digestorum</name>
    <dbReference type="NCBI Taxonomy" id="3117701"/>
    <lineage>
        <taxon>Bacteria</taxon>
        <taxon>Pseudomonadati</taxon>
        <taxon>Bacteroidota</taxon>
        <taxon>Chitinophagia</taxon>
        <taxon>Chitinophagales</taxon>
        <taxon>Chitinophagaceae</taxon>
        <taxon>Niabella</taxon>
    </lineage>
</organism>
<comment type="caution">
    <text evidence="1">The sequence shown here is derived from an EMBL/GenBank/DDBJ whole genome shotgun (WGS) entry which is preliminary data.</text>
</comment>
<accession>A0ABU7RCQ9</accession>
<sequence length="205" mass="23404">MKNQTPHIEASMLQKKITEIYQRFKPAPDNDDEASSPWSLIMQMALERTTHHLSRLEILGRFNPYIWEVIGDRMHRINTDFGYLNPQPIPPRQLLARVLAQVVVERTQLISDISEGLQEGSAEKTAGNFMAQFVDEICGTRPKIKIPPGWPWIWPQPEPEPDPRWQILELTTIAEVLIAASLHSNLKDTYQKAASKIIDTALSKT</sequence>
<evidence type="ECO:0000313" key="2">
    <source>
        <dbReference type="Proteomes" id="UP001357452"/>
    </source>
</evidence>
<evidence type="ECO:0000313" key="1">
    <source>
        <dbReference type="EMBL" id="MEE6185779.1"/>
    </source>
</evidence>
<name>A0ABU7RCQ9_9BACT</name>
<proteinExistence type="predicted"/>
<dbReference type="RefSeq" id="WP_330973187.1">
    <property type="nucleotide sequence ID" value="NZ_JAZGLY010000001.1"/>
</dbReference>